<keyword evidence="2" id="KW-0614">Plasmid</keyword>
<dbReference type="InterPro" id="IPR001173">
    <property type="entry name" value="Glyco_trans_2-like"/>
</dbReference>
<dbReference type="Pfam" id="PF00535">
    <property type="entry name" value="Glycos_transf_2"/>
    <property type="match status" value="1"/>
</dbReference>
<dbReference type="Gene3D" id="3.90.550.10">
    <property type="entry name" value="Spore Coat Polysaccharide Biosynthesis Protein SpsA, Chain A"/>
    <property type="match status" value="1"/>
</dbReference>
<dbReference type="PANTHER" id="PTHR43685:SF2">
    <property type="entry name" value="GLYCOSYLTRANSFERASE 2-LIKE DOMAIN-CONTAINING PROTEIN"/>
    <property type="match status" value="1"/>
</dbReference>
<evidence type="ECO:0000313" key="2">
    <source>
        <dbReference type="EMBL" id="WPZ23617.1"/>
    </source>
</evidence>
<dbReference type="InterPro" id="IPR029044">
    <property type="entry name" value="Nucleotide-diphossugar_trans"/>
</dbReference>
<feature type="domain" description="Glycosyltransferase 2-like" evidence="1">
    <location>
        <begin position="5"/>
        <end position="164"/>
    </location>
</feature>
<sequence>MPRFSIILPCFNAQATIGQTLAGLIAQSFQDWEAICIDDGSTDATADLIQDIAKTDARIHLVRHAGKGPSAARNTGVAQHAHGDLIAFCDADDIWHPNKLLQLISVFDDLQIDGAFGQIAFFHNTPEDAHAWSTVPTALLSIDVLLGENPVCTMSNLTLRKSAFLNCGGFNSAIVHNEDLEMLVRLVGEGARILPVPTLHTYYRTSPEGLSANLDAMLKGREQALATAARFGIQPSRASHAIHHRYLARRALRVDRARSTALRHSLAGLMHSPAGFMSPARRGALTLGAALVATVLPRGIRRSLFC</sequence>
<dbReference type="GO" id="GO:0016757">
    <property type="term" value="F:glycosyltransferase activity"/>
    <property type="evidence" value="ECO:0007669"/>
    <property type="project" value="UniProtKB-KW"/>
</dbReference>
<dbReference type="EC" id="2.4.-.-" evidence="2"/>
<organism evidence="2 3">
    <name type="scientific">Sulfitobacter faviae</name>
    <dbReference type="NCBI Taxonomy" id="1775881"/>
    <lineage>
        <taxon>Bacteria</taxon>
        <taxon>Pseudomonadati</taxon>
        <taxon>Pseudomonadota</taxon>
        <taxon>Alphaproteobacteria</taxon>
        <taxon>Rhodobacterales</taxon>
        <taxon>Roseobacteraceae</taxon>
        <taxon>Sulfitobacter</taxon>
    </lineage>
</organism>
<accession>A0ABZ0V424</accession>
<keyword evidence="2" id="KW-0328">Glycosyltransferase</keyword>
<proteinExistence type="predicted"/>
<evidence type="ECO:0000313" key="3">
    <source>
        <dbReference type="Proteomes" id="UP001326567"/>
    </source>
</evidence>
<dbReference type="Proteomes" id="UP001326567">
    <property type="component" value="Plasmid unnamed02"/>
</dbReference>
<dbReference type="InterPro" id="IPR050834">
    <property type="entry name" value="Glycosyltransf_2"/>
</dbReference>
<dbReference type="EMBL" id="CP139727">
    <property type="protein sequence ID" value="WPZ23617.1"/>
    <property type="molecule type" value="Genomic_DNA"/>
</dbReference>
<dbReference type="PANTHER" id="PTHR43685">
    <property type="entry name" value="GLYCOSYLTRANSFERASE"/>
    <property type="match status" value="1"/>
</dbReference>
<protein>
    <submittedName>
        <fullName evidence="2">Glycosyltransferase family 2 protein</fullName>
        <ecNumber evidence="2">2.4.-.-</ecNumber>
    </submittedName>
</protein>
<dbReference type="CDD" id="cd00761">
    <property type="entry name" value="Glyco_tranf_GTA_type"/>
    <property type="match status" value="1"/>
</dbReference>
<dbReference type="SUPFAM" id="SSF53448">
    <property type="entry name" value="Nucleotide-diphospho-sugar transferases"/>
    <property type="match status" value="1"/>
</dbReference>
<reference evidence="2 3" key="1">
    <citation type="submission" date="2023-11" db="EMBL/GenBank/DDBJ databases">
        <title>From the Deep-Sea to the Surface: Bacterial Genomes Isolated from the Moytirra Hydrothermal Vent Plume.</title>
        <authorList>
            <person name="Major S.R."/>
        </authorList>
    </citation>
    <scope>NUCLEOTIDE SEQUENCE [LARGE SCALE GENOMIC DNA]</scope>
    <source>
        <strain evidence="2 3">OXR-9</strain>
        <plasmid evidence="2 3">unnamed02</plasmid>
    </source>
</reference>
<name>A0ABZ0V424_9RHOB</name>
<dbReference type="RefSeq" id="WP_322329981.1">
    <property type="nucleotide sequence ID" value="NZ_CP139727.1"/>
</dbReference>
<geneLocation type="plasmid" evidence="2 3">
    <name>unnamed02</name>
</geneLocation>
<keyword evidence="2" id="KW-0808">Transferase</keyword>
<keyword evidence="3" id="KW-1185">Reference proteome</keyword>
<evidence type="ECO:0000259" key="1">
    <source>
        <dbReference type="Pfam" id="PF00535"/>
    </source>
</evidence>
<gene>
    <name evidence="2" type="ORF">T7987_17265</name>
</gene>